<name>A0A9D1FC52_9FIRM</name>
<keyword evidence="5" id="KW-0547">Nucleotide-binding</keyword>
<dbReference type="GO" id="GO:0005524">
    <property type="term" value="F:ATP binding"/>
    <property type="evidence" value="ECO:0007669"/>
    <property type="project" value="UniProtKB-KW"/>
</dbReference>
<dbReference type="InterPro" id="IPR027417">
    <property type="entry name" value="P-loop_NTPase"/>
</dbReference>
<dbReference type="Pfam" id="PF01268">
    <property type="entry name" value="FTHFS"/>
    <property type="match status" value="1"/>
</dbReference>
<accession>A0A9D1FC52</accession>
<organism evidence="7 8">
    <name type="scientific">Candidatus Scatomorpha merdipullorum</name>
    <dbReference type="NCBI Taxonomy" id="2840927"/>
    <lineage>
        <taxon>Bacteria</taxon>
        <taxon>Bacillati</taxon>
        <taxon>Bacillota</taxon>
        <taxon>Clostridia</taxon>
        <taxon>Eubacteriales</taxon>
        <taxon>Candidatus Scatomorpha</taxon>
    </lineage>
</organism>
<dbReference type="GO" id="GO:0004329">
    <property type="term" value="F:formate-tetrahydrofolate ligase activity"/>
    <property type="evidence" value="ECO:0007669"/>
    <property type="project" value="UniProtKB-EC"/>
</dbReference>
<comment type="caution">
    <text evidence="7">The sequence shown here is derived from an EMBL/GenBank/DDBJ whole genome shotgun (WGS) entry which is preliminary data.</text>
</comment>
<evidence type="ECO:0000256" key="6">
    <source>
        <dbReference type="ARBA" id="ARBA00022840"/>
    </source>
</evidence>
<sequence>MEYKTDIEIAQACEKEKITAVAARAGIGEEYIEQYGNYKAKVDYKFLRDHADTPDGKLILVTAITPTPAGEGKTTTTVGLTDGLRKIGKKSMAALREPSLGPVFGVKGGAAGGGYAQVVPMEDINLHFTGDFHAIGAANNLLAAMLDNH</sequence>
<dbReference type="GO" id="GO:0006730">
    <property type="term" value="P:one-carbon metabolic process"/>
    <property type="evidence" value="ECO:0007669"/>
    <property type="project" value="UniProtKB-KW"/>
</dbReference>
<keyword evidence="3" id="KW-0554">One-carbon metabolism</keyword>
<reference evidence="7" key="2">
    <citation type="journal article" date="2021" name="PeerJ">
        <title>Extensive microbial diversity within the chicken gut microbiome revealed by metagenomics and culture.</title>
        <authorList>
            <person name="Gilroy R."/>
            <person name="Ravi A."/>
            <person name="Getino M."/>
            <person name="Pursley I."/>
            <person name="Horton D.L."/>
            <person name="Alikhan N.F."/>
            <person name="Baker D."/>
            <person name="Gharbi K."/>
            <person name="Hall N."/>
            <person name="Watson M."/>
            <person name="Adriaenssens E.M."/>
            <person name="Foster-Nyarko E."/>
            <person name="Jarju S."/>
            <person name="Secka A."/>
            <person name="Antonio M."/>
            <person name="Oren A."/>
            <person name="Chaudhuri R.R."/>
            <person name="La Ragione R."/>
            <person name="Hildebrand F."/>
            <person name="Pallen M.J."/>
        </authorList>
    </citation>
    <scope>NUCLEOTIDE SEQUENCE</scope>
    <source>
        <strain evidence="7">ChiHjej10B9-9673</strain>
    </source>
</reference>
<dbReference type="Gene3D" id="3.30.1510.10">
    <property type="entry name" value="Domain 2, N(10)-formyltetrahydrofolate synthetase"/>
    <property type="match status" value="1"/>
</dbReference>
<keyword evidence="6" id="KW-0067">ATP-binding</keyword>
<evidence type="ECO:0000256" key="1">
    <source>
        <dbReference type="ARBA" id="ARBA00004777"/>
    </source>
</evidence>
<keyword evidence="4 7" id="KW-0436">Ligase</keyword>
<feature type="non-terminal residue" evidence="7">
    <location>
        <position position="149"/>
    </location>
</feature>
<dbReference type="EC" id="6.3.4.3" evidence="2"/>
<evidence type="ECO:0000256" key="3">
    <source>
        <dbReference type="ARBA" id="ARBA00022563"/>
    </source>
</evidence>
<dbReference type="InterPro" id="IPR020628">
    <property type="entry name" value="Formate_THF_ligase_CS"/>
</dbReference>
<evidence type="ECO:0000313" key="8">
    <source>
        <dbReference type="Proteomes" id="UP000824001"/>
    </source>
</evidence>
<dbReference type="EMBL" id="DVJK01000038">
    <property type="protein sequence ID" value="HIS66178.1"/>
    <property type="molecule type" value="Genomic_DNA"/>
</dbReference>
<dbReference type="Gene3D" id="3.40.50.300">
    <property type="entry name" value="P-loop containing nucleotide triphosphate hydrolases"/>
    <property type="match status" value="1"/>
</dbReference>
<evidence type="ECO:0000256" key="2">
    <source>
        <dbReference type="ARBA" id="ARBA00012295"/>
    </source>
</evidence>
<gene>
    <name evidence="7" type="ORF">IAC18_01315</name>
</gene>
<evidence type="ECO:0000313" key="7">
    <source>
        <dbReference type="EMBL" id="HIS66178.1"/>
    </source>
</evidence>
<reference evidence="7" key="1">
    <citation type="submission" date="2020-10" db="EMBL/GenBank/DDBJ databases">
        <authorList>
            <person name="Gilroy R."/>
        </authorList>
    </citation>
    <scope>NUCLEOTIDE SEQUENCE</scope>
    <source>
        <strain evidence="7">ChiHjej10B9-9673</strain>
    </source>
</reference>
<evidence type="ECO:0000256" key="5">
    <source>
        <dbReference type="ARBA" id="ARBA00022741"/>
    </source>
</evidence>
<dbReference type="PROSITE" id="PS00721">
    <property type="entry name" value="FTHFS_1"/>
    <property type="match status" value="1"/>
</dbReference>
<comment type="pathway">
    <text evidence="1">One-carbon metabolism; tetrahydrofolate interconversion.</text>
</comment>
<proteinExistence type="predicted"/>
<dbReference type="SUPFAM" id="SSF52540">
    <property type="entry name" value="P-loop containing nucleoside triphosphate hydrolases"/>
    <property type="match status" value="1"/>
</dbReference>
<evidence type="ECO:0000256" key="4">
    <source>
        <dbReference type="ARBA" id="ARBA00022598"/>
    </source>
</evidence>
<dbReference type="Proteomes" id="UP000824001">
    <property type="component" value="Unassembled WGS sequence"/>
</dbReference>
<dbReference type="AlphaFoldDB" id="A0A9D1FC52"/>
<protein>
    <recommendedName>
        <fullName evidence="2">formate--tetrahydrofolate ligase</fullName>
        <ecNumber evidence="2">6.3.4.3</ecNumber>
    </recommendedName>
</protein>
<dbReference type="InterPro" id="IPR000559">
    <property type="entry name" value="Formate_THF_ligase"/>
</dbReference>